<evidence type="ECO:0000259" key="4">
    <source>
        <dbReference type="Pfam" id="PF00496"/>
    </source>
</evidence>
<feature type="domain" description="Solute-binding protein family 5" evidence="4">
    <location>
        <begin position="106"/>
        <end position="488"/>
    </location>
</feature>
<dbReference type="Proteomes" id="UP000319353">
    <property type="component" value="Unassembled WGS sequence"/>
</dbReference>
<dbReference type="AlphaFoldDB" id="A0A537LEV0"/>
<reference evidence="5 6" key="1">
    <citation type="journal article" date="2019" name="Nat. Microbiol.">
        <title>Mediterranean grassland soil C-N compound turnover is dependent on rainfall and depth, and is mediated by genomically divergent microorganisms.</title>
        <authorList>
            <person name="Diamond S."/>
            <person name="Andeer P.F."/>
            <person name="Li Z."/>
            <person name="Crits-Christoph A."/>
            <person name="Burstein D."/>
            <person name="Anantharaman K."/>
            <person name="Lane K.R."/>
            <person name="Thomas B.C."/>
            <person name="Pan C."/>
            <person name="Northen T.R."/>
            <person name="Banfield J.F."/>
        </authorList>
    </citation>
    <scope>NUCLEOTIDE SEQUENCE [LARGE SCALE GENOMIC DNA]</scope>
    <source>
        <strain evidence="5">NP_4</strain>
    </source>
</reference>
<dbReference type="GO" id="GO:0043190">
    <property type="term" value="C:ATP-binding cassette (ABC) transporter complex"/>
    <property type="evidence" value="ECO:0007669"/>
    <property type="project" value="InterPro"/>
</dbReference>
<keyword evidence="2" id="KW-0813">Transport</keyword>
<evidence type="ECO:0000313" key="5">
    <source>
        <dbReference type="EMBL" id="TMJ06549.1"/>
    </source>
</evidence>
<dbReference type="EMBL" id="VBAL01000012">
    <property type="protein sequence ID" value="TMJ06549.1"/>
    <property type="molecule type" value="Genomic_DNA"/>
</dbReference>
<dbReference type="GO" id="GO:0015833">
    <property type="term" value="P:peptide transport"/>
    <property type="evidence" value="ECO:0007669"/>
    <property type="project" value="TreeGrafter"/>
</dbReference>
<accession>A0A537LEV0</accession>
<dbReference type="GO" id="GO:1904680">
    <property type="term" value="F:peptide transmembrane transporter activity"/>
    <property type="evidence" value="ECO:0007669"/>
    <property type="project" value="TreeGrafter"/>
</dbReference>
<organism evidence="5 6">
    <name type="scientific">Candidatus Segetimicrobium genomatis</name>
    <dbReference type="NCBI Taxonomy" id="2569760"/>
    <lineage>
        <taxon>Bacteria</taxon>
        <taxon>Bacillati</taxon>
        <taxon>Candidatus Sysuimicrobiota</taxon>
        <taxon>Candidatus Sysuimicrobiia</taxon>
        <taxon>Candidatus Sysuimicrobiales</taxon>
        <taxon>Candidatus Segetimicrobiaceae</taxon>
        <taxon>Candidatus Segetimicrobium</taxon>
    </lineage>
</organism>
<comment type="caution">
    <text evidence="5">The sequence shown here is derived from an EMBL/GenBank/DDBJ whole genome shotgun (WGS) entry which is preliminary data.</text>
</comment>
<name>A0A537LEV0_9BACT</name>
<comment type="similarity">
    <text evidence="1">Belongs to the bacterial solute-binding protein 5 family.</text>
</comment>
<gene>
    <name evidence="5" type="ORF">E6H01_01395</name>
</gene>
<dbReference type="PANTHER" id="PTHR30290">
    <property type="entry name" value="PERIPLASMIC BINDING COMPONENT OF ABC TRANSPORTER"/>
    <property type="match status" value="1"/>
</dbReference>
<dbReference type="GO" id="GO:0042597">
    <property type="term" value="C:periplasmic space"/>
    <property type="evidence" value="ECO:0007669"/>
    <property type="project" value="UniProtKB-ARBA"/>
</dbReference>
<dbReference type="CDD" id="cd08500">
    <property type="entry name" value="PBP2_NikA_DppA_OppA_like_4"/>
    <property type="match status" value="1"/>
</dbReference>
<keyword evidence="3" id="KW-0732">Signal</keyword>
<dbReference type="Gene3D" id="3.90.76.10">
    <property type="entry name" value="Dipeptide-binding Protein, Domain 1"/>
    <property type="match status" value="1"/>
</dbReference>
<dbReference type="PIRSF" id="PIRSF002741">
    <property type="entry name" value="MppA"/>
    <property type="match status" value="1"/>
</dbReference>
<dbReference type="InterPro" id="IPR039424">
    <property type="entry name" value="SBP_5"/>
</dbReference>
<dbReference type="Gene3D" id="3.10.105.10">
    <property type="entry name" value="Dipeptide-binding Protein, Domain 3"/>
    <property type="match status" value="1"/>
</dbReference>
<dbReference type="Gene3D" id="3.40.190.10">
    <property type="entry name" value="Periplasmic binding protein-like II"/>
    <property type="match status" value="1"/>
</dbReference>
<dbReference type="InterPro" id="IPR000914">
    <property type="entry name" value="SBP_5_dom"/>
</dbReference>
<evidence type="ECO:0000313" key="6">
    <source>
        <dbReference type="Proteomes" id="UP000319353"/>
    </source>
</evidence>
<dbReference type="PANTHER" id="PTHR30290:SF9">
    <property type="entry name" value="OLIGOPEPTIDE-BINDING PROTEIN APPA"/>
    <property type="match status" value="1"/>
</dbReference>
<evidence type="ECO:0000256" key="3">
    <source>
        <dbReference type="ARBA" id="ARBA00022729"/>
    </source>
</evidence>
<dbReference type="SUPFAM" id="SSF53850">
    <property type="entry name" value="Periplasmic binding protein-like II"/>
    <property type="match status" value="1"/>
</dbReference>
<sequence length="596" mass="66597">MPRDTFGERRTLMRERIIMPLLVIVAATLAAAMAASQSAPPTLPDIPNPKVVVEAPEIGKFGGTYIVSSISDPRTFNPIVAQETSSTGVTGAIFEGLVEQNYLTGEIEPGLAESWTTSPDGRTWTFTLRQGVRWTDGTPLTMDDVLFSLEAVFTDGVQTSTVDLLTIEDKPIRWRKVDDRRIAFMTDKPVGTFLRLIGSLDIIPKHKLGDALAKGGAEFNKTYGIDTPPREIVGTGLFILQSYVPGQRVTLLRNPNYWKVDRQGNRLPYLTRYVILIVPNLEAARLKFLAKETDLYSARAREFAEFKQGEQAGNYTIHDGPETFSSEFLVFNQNPTGVAPPKLTWFQDVRFRRALNYAIDRKTIAEQVYAGRASPAWGPESTGNTLYYNPKLPQYPYDTGRAQQLLAEAGYQKGSEGLLRDAQGNIVEFIISTNAGNTDREAIGNIVRQDFTKLGIRVTFAPEAFNTLVGKLTGTFKWEAVIIGLTGGIEPVTGRNVWLSSGSLHMWWPKQEKPATEWEVEIDRLFERATAEINQNRRRQLYFQYQEVVATQVPMMFFTNPKTQPAVRNTLGNIKLGLQGVPGELETLYQKTTSRP</sequence>
<dbReference type="InterPro" id="IPR030678">
    <property type="entry name" value="Peptide/Ni-bd"/>
</dbReference>
<proteinExistence type="inferred from homology"/>
<evidence type="ECO:0000256" key="2">
    <source>
        <dbReference type="ARBA" id="ARBA00022448"/>
    </source>
</evidence>
<dbReference type="Pfam" id="PF00496">
    <property type="entry name" value="SBP_bac_5"/>
    <property type="match status" value="1"/>
</dbReference>
<protein>
    <submittedName>
        <fullName evidence="5">ABC transporter substrate-binding protein</fullName>
    </submittedName>
</protein>
<evidence type="ECO:0000256" key="1">
    <source>
        <dbReference type="ARBA" id="ARBA00005695"/>
    </source>
</evidence>